<evidence type="ECO:0000313" key="2">
    <source>
        <dbReference type="Proteomes" id="UP001634394"/>
    </source>
</evidence>
<protein>
    <recommendedName>
        <fullName evidence="3">TIR domain-containing protein</fullName>
    </recommendedName>
</protein>
<dbReference type="AlphaFoldDB" id="A0ABD3X5M0"/>
<gene>
    <name evidence="1" type="ORF">ACJMK2_027971</name>
</gene>
<dbReference type="EMBL" id="JBJQND010000003">
    <property type="protein sequence ID" value="KAL3881539.1"/>
    <property type="molecule type" value="Genomic_DNA"/>
</dbReference>
<dbReference type="InterPro" id="IPR035897">
    <property type="entry name" value="Toll_tir_struct_dom_sf"/>
</dbReference>
<dbReference type="Gene3D" id="3.40.50.10140">
    <property type="entry name" value="Toll/interleukin-1 receptor homology (TIR) domain"/>
    <property type="match status" value="1"/>
</dbReference>
<name>A0ABD3X5M0_SINWO</name>
<comment type="caution">
    <text evidence="1">The sequence shown here is derived from an EMBL/GenBank/DDBJ whole genome shotgun (WGS) entry which is preliminary data.</text>
</comment>
<evidence type="ECO:0000313" key="1">
    <source>
        <dbReference type="EMBL" id="KAL3881539.1"/>
    </source>
</evidence>
<evidence type="ECO:0008006" key="3">
    <source>
        <dbReference type="Google" id="ProtNLM"/>
    </source>
</evidence>
<dbReference type="Proteomes" id="UP001634394">
    <property type="component" value="Unassembled WGS sequence"/>
</dbReference>
<reference evidence="1 2" key="1">
    <citation type="submission" date="2024-11" db="EMBL/GenBank/DDBJ databases">
        <title>Chromosome-level genome assembly of the freshwater bivalve Anodonta woodiana.</title>
        <authorList>
            <person name="Chen X."/>
        </authorList>
    </citation>
    <scope>NUCLEOTIDE SEQUENCE [LARGE SCALE GENOMIC DNA]</scope>
    <source>
        <strain evidence="1">MN2024</strain>
        <tissue evidence="1">Gills</tissue>
    </source>
</reference>
<sequence length="305" mass="36365">MVVAAVQYLWQLLPSHGRKLRNRRGNHQNNRQIDNAGDPYAVIRGQRITRHDVESRFFTGIANCMMVLTPQQKEEFKQQTGLDEIAEIHDVKDVLLLLSNENIIQPGEYNKIIQWLQPDWFADHQVYNKINLLVITLNQAIEDLQNDLNINAPYEYDAMIFHSDIDREAAIEFQRHLQHDIGVMDIRVIMYEEFHGTLCEMRALETVFDRCRYIFIYVTANFTRDDVMRYFEEMILIDSLYDVQKRYRIIPIWTTRNRIRIIELNILKGIKYWRFLEGETGINDLYVRNVRKVILEGREKYPDPI</sequence>
<keyword evidence="2" id="KW-1185">Reference proteome</keyword>
<proteinExistence type="predicted"/>
<organism evidence="1 2">
    <name type="scientific">Sinanodonta woodiana</name>
    <name type="common">Chinese pond mussel</name>
    <name type="synonym">Anodonta woodiana</name>
    <dbReference type="NCBI Taxonomy" id="1069815"/>
    <lineage>
        <taxon>Eukaryota</taxon>
        <taxon>Metazoa</taxon>
        <taxon>Spiralia</taxon>
        <taxon>Lophotrochozoa</taxon>
        <taxon>Mollusca</taxon>
        <taxon>Bivalvia</taxon>
        <taxon>Autobranchia</taxon>
        <taxon>Heteroconchia</taxon>
        <taxon>Palaeoheterodonta</taxon>
        <taxon>Unionida</taxon>
        <taxon>Unionoidea</taxon>
        <taxon>Unionidae</taxon>
        <taxon>Unioninae</taxon>
        <taxon>Sinanodonta</taxon>
    </lineage>
</organism>
<dbReference type="SUPFAM" id="SSF52200">
    <property type="entry name" value="Toll/Interleukin receptor TIR domain"/>
    <property type="match status" value="1"/>
</dbReference>
<accession>A0ABD3X5M0</accession>